<dbReference type="VEuPathDB" id="FungiDB:H257_16381"/>
<proteinExistence type="predicted"/>
<dbReference type="EMBL" id="QUTF01006428">
    <property type="protein sequence ID" value="RHZ40575.1"/>
    <property type="molecule type" value="Genomic_DNA"/>
</dbReference>
<dbReference type="PANTHER" id="PTHR33324:SF2">
    <property type="entry name" value="MYB_SANT-LIKE DNA-BINDING DOMAIN-CONTAINING PROTEIN"/>
    <property type="match status" value="1"/>
</dbReference>
<name>A0A3R6YA40_APHAT</name>
<accession>A0A3R6YA40</accession>
<dbReference type="Proteomes" id="UP000286510">
    <property type="component" value="Unassembled WGS sequence"/>
</dbReference>
<dbReference type="PANTHER" id="PTHR33324">
    <property type="entry name" value="EXPRESSED PROTEIN"/>
    <property type="match status" value="1"/>
</dbReference>
<protein>
    <submittedName>
        <fullName evidence="1">Uncharacterized protein</fullName>
    </submittedName>
</protein>
<comment type="caution">
    <text evidence="1">The sequence shown here is derived from an EMBL/GenBank/DDBJ whole genome shotgun (WGS) entry which is preliminary data.</text>
</comment>
<gene>
    <name evidence="1" type="ORF">DYB26_013647</name>
</gene>
<evidence type="ECO:0000313" key="1">
    <source>
        <dbReference type="EMBL" id="RHZ40575.1"/>
    </source>
</evidence>
<organism evidence="1 2">
    <name type="scientific">Aphanomyces astaci</name>
    <name type="common">Crayfish plague agent</name>
    <dbReference type="NCBI Taxonomy" id="112090"/>
    <lineage>
        <taxon>Eukaryota</taxon>
        <taxon>Sar</taxon>
        <taxon>Stramenopiles</taxon>
        <taxon>Oomycota</taxon>
        <taxon>Saprolegniomycetes</taxon>
        <taxon>Saprolegniales</taxon>
        <taxon>Verrucalvaceae</taxon>
        <taxon>Aphanomyces</taxon>
    </lineage>
</organism>
<dbReference type="AlphaFoldDB" id="A0A3R6YA40"/>
<sequence length="344" mass="39532">MSANAICALEGIPRSTWQTWLKKKDDYIKTQRNKKHPTLGGQGRPVTMKFGEELLAFMKAVRKDIHFLTTAHMLKRAALEEVKLAFALSFWTKFEDQPLRDIVNVYETAVYYDMPPRRTWGEIGEDAKVCWTEKHSDRLTASSIQILLDWLSVYNGDVYINFVRWRGGTRSKDGMNKVSIASEISQILHREHSIVRNIDSIKAKIQELIDSYGRAKDFMGHTGEGLLKGEPDKFEFGSGKKKLKTESGGKRSFGVGESLMQGLKAQTQVQADLSREVLASRAAELQLRKENEDRHFMLRMRKIDLKAKELRHKQIIEEARLMSSMSFDKAVVMEYIRDELSKIQ</sequence>
<reference evidence="1 2" key="1">
    <citation type="submission" date="2018-08" db="EMBL/GenBank/DDBJ databases">
        <title>Aphanomyces genome sequencing and annotation.</title>
        <authorList>
            <person name="Minardi D."/>
            <person name="Oidtmann B."/>
            <person name="Van Der Giezen M."/>
            <person name="Studholme D.J."/>
        </authorList>
    </citation>
    <scope>NUCLEOTIDE SEQUENCE [LARGE SCALE GENOMIC DNA]</scope>
    <source>
        <strain evidence="1 2">FDL457</strain>
    </source>
</reference>
<evidence type="ECO:0000313" key="2">
    <source>
        <dbReference type="Proteomes" id="UP000286510"/>
    </source>
</evidence>